<dbReference type="PROSITE" id="PS50943">
    <property type="entry name" value="HTH_CROC1"/>
    <property type="match status" value="1"/>
</dbReference>
<dbReference type="InterPro" id="IPR013785">
    <property type="entry name" value="Aldolase_TIM"/>
</dbReference>
<dbReference type="InterPro" id="IPR011989">
    <property type="entry name" value="ARM-like"/>
</dbReference>
<keyword evidence="5" id="KW-1185">Reference proteome</keyword>
<evidence type="ECO:0000256" key="1">
    <source>
        <dbReference type="ARBA" id="ARBA00023239"/>
    </source>
</evidence>
<dbReference type="RefSeq" id="WP_111865179.1">
    <property type="nucleotide sequence ID" value="NZ_QLYX01000004.1"/>
</dbReference>
<proteinExistence type="predicted"/>
<dbReference type="GO" id="GO:0019854">
    <property type="term" value="P:L-ascorbic acid catabolic process"/>
    <property type="evidence" value="ECO:0007669"/>
    <property type="project" value="TreeGrafter"/>
</dbReference>
<reference evidence="4 5" key="1">
    <citation type="submission" date="2018-06" db="EMBL/GenBank/DDBJ databases">
        <title>Actinomadura craniellae sp. nov. isolated from marine sponge Craniella sp.</title>
        <authorList>
            <person name="Li L."/>
            <person name="Xu Q.H."/>
            <person name="Lin H.W."/>
            <person name="Lu Y.H."/>
        </authorList>
    </citation>
    <scope>NUCLEOTIDE SEQUENCE [LARGE SCALE GENOMIC DNA]</scope>
    <source>
        <strain evidence="4 5">LHW63021</strain>
    </source>
</reference>
<dbReference type="SUPFAM" id="SSF48371">
    <property type="entry name" value="ARM repeat"/>
    <property type="match status" value="1"/>
</dbReference>
<dbReference type="AlphaFoldDB" id="A0A365H9P9"/>
<feature type="domain" description="HTH cro/C1-type" evidence="3">
    <location>
        <begin position="14"/>
        <end position="43"/>
    </location>
</feature>
<dbReference type="PANTHER" id="PTHR35039:SF3">
    <property type="entry name" value="3-KETO-L-GULONATE-6-PHOSPHATE DECARBOXYLASE SGBH-RELATED"/>
    <property type="match status" value="1"/>
</dbReference>
<dbReference type="GO" id="GO:0004590">
    <property type="term" value="F:orotidine-5'-phosphate decarboxylase activity"/>
    <property type="evidence" value="ECO:0007669"/>
    <property type="project" value="InterPro"/>
</dbReference>
<evidence type="ECO:0000259" key="3">
    <source>
        <dbReference type="PROSITE" id="PS50943"/>
    </source>
</evidence>
<dbReference type="PANTHER" id="PTHR35039">
    <property type="entry name" value="3-KETO-L-GULONATE-6-PHOSPHATE DECARBOXYLASE SGBH-RELATED"/>
    <property type="match status" value="1"/>
</dbReference>
<dbReference type="GO" id="GO:0003677">
    <property type="term" value="F:DNA binding"/>
    <property type="evidence" value="ECO:0007669"/>
    <property type="project" value="InterPro"/>
</dbReference>
<dbReference type="Gene3D" id="1.25.10.10">
    <property type="entry name" value="Leucine-rich Repeat Variant"/>
    <property type="match status" value="1"/>
</dbReference>
<dbReference type="SUPFAM" id="SSF52540">
    <property type="entry name" value="P-loop containing nucleoside triphosphate hydrolases"/>
    <property type="match status" value="1"/>
</dbReference>
<comment type="caution">
    <text evidence="4">The sequence shown here is derived from an EMBL/GenBank/DDBJ whole genome shotgun (WGS) entry which is preliminary data.</text>
</comment>
<dbReference type="GO" id="GO:0006207">
    <property type="term" value="P:'de novo' pyrimidine nucleobase biosynthetic process"/>
    <property type="evidence" value="ECO:0007669"/>
    <property type="project" value="InterPro"/>
</dbReference>
<dbReference type="InterPro" id="IPR011060">
    <property type="entry name" value="RibuloseP-bd_barrel"/>
</dbReference>
<dbReference type="InterPro" id="IPR016024">
    <property type="entry name" value="ARM-type_fold"/>
</dbReference>
<dbReference type="SMART" id="SM00934">
    <property type="entry name" value="OMPdecase"/>
    <property type="match status" value="1"/>
</dbReference>
<protein>
    <recommendedName>
        <fullName evidence="3">HTH cro/C1-type domain-containing protein</fullName>
    </recommendedName>
</protein>
<dbReference type="OrthoDB" id="3304552at2"/>
<dbReference type="InterPro" id="IPR001387">
    <property type="entry name" value="Cro/C1-type_HTH"/>
</dbReference>
<evidence type="ECO:0000313" key="5">
    <source>
        <dbReference type="Proteomes" id="UP000251891"/>
    </source>
</evidence>
<dbReference type="InterPro" id="IPR027417">
    <property type="entry name" value="P-loop_NTPase"/>
</dbReference>
<dbReference type="Pfam" id="PF13646">
    <property type="entry name" value="HEAT_2"/>
    <property type="match status" value="1"/>
</dbReference>
<dbReference type="CDD" id="cd00093">
    <property type="entry name" value="HTH_XRE"/>
    <property type="match status" value="1"/>
</dbReference>
<dbReference type="GO" id="GO:0033982">
    <property type="term" value="F:3-dehydro-L-gulonate-6-phosphate decarboxylase activity"/>
    <property type="evidence" value="ECO:0007669"/>
    <property type="project" value="TreeGrafter"/>
</dbReference>
<dbReference type="Proteomes" id="UP000251891">
    <property type="component" value="Unassembled WGS sequence"/>
</dbReference>
<gene>
    <name evidence="4" type="ORF">DPM19_09640</name>
</gene>
<evidence type="ECO:0000313" key="4">
    <source>
        <dbReference type="EMBL" id="RAY15003.1"/>
    </source>
</evidence>
<dbReference type="SUPFAM" id="SSF51366">
    <property type="entry name" value="Ribulose-phoshate binding barrel"/>
    <property type="match status" value="1"/>
</dbReference>
<dbReference type="EMBL" id="QLYX01000004">
    <property type="protein sequence ID" value="RAY15003.1"/>
    <property type="molecule type" value="Genomic_DNA"/>
</dbReference>
<dbReference type="InterPro" id="IPR001754">
    <property type="entry name" value="OMPdeCOase_dom"/>
</dbReference>
<sequence length="1044" mass="112351">MGSVVARWTGREARALREAKRMSVREFAAHLGVNDAAVSNWERRGTDARLRYDTQQLLDTDLTRSEPAVAERFVLILRSDGGDEPADPPAERTPSTGTDRFGARSGQRTAVLLETARTGTAEPGYRPDGAAVEAFRQFLDSPSRAFALAGRSGSGKTLLTRHLADVLSGQADFQFHSCSTWAVPDAGLATEILRYASVPGGEDPLLSLEEASAGLRRSCVVIIDGIDTEEQLTGVGRQVDGVLRQAASDRLRFVVVVRTPPAVDVSAFPVLAASTFGPAARPSVPSYVMRRWTPAEAREQWERNQSPEQPAFTELPHALQALVRTPLYLRMLHGSEGARQVGGEPGASNAFRLVDHCVRMVLTRARQDVEPTMDRLAELACDEAPEIMPRALAESPPRPNRAAAVSPAGAPVPALVERETGGRERFAHGVFRDYFLAVRIADRMIARGRSAATIAAFNELADRAGRSAAARGVFDFVVCALDRHAPDFIELLALAPSIGLETALPMLLETAASNGNLASPHVLRTCADRCSQAPTSRLARALLAAPPLTEALADRHAPWVVQQLRTHGFGIWDDVARHLEHALDVRVSARVLDCVDFDNAEEAAFLARHFDLFAGAHRDDVKVLPRLLRHLDWRVRAALAEALGGPRVLGDGHVRLIVERLARDDDYKVRAAVGRAIGAAGPAVDLAHVRALLADGNWHVRERTLRGVLSGPREPLPDRELADTVVASIAGDGSWRSAPAPVAKLLTRLRLLHGDHAGERSALDGTALFELLRETRTGWIELPGELERALIARGHDSARWLTVREAHAARRRESAASAREAYRKRRGRRSVQVALDVHDLDRAIEIATAAAEAGVDFIEVGDPLIKRVGVEAVDAVKRHAPEVAVVAEMMSADWGRDQVELAAEAGADVVLLIGPASIASVSAAVGAARRLGVVLTLDAPSRHVDPSWLRDMERAGIDGFVVTTNIDLGVGGTRPLAAARTIRACSELPVAVSGGFGIADDALTGSADWDIAIVGRGVAEAVTPADMLHRLTALIHTTHHGTRS</sequence>
<dbReference type="InterPro" id="IPR010982">
    <property type="entry name" value="Lambda_DNA-bd_dom_sf"/>
</dbReference>
<organism evidence="4 5">
    <name type="scientific">Actinomadura craniellae</name>
    <dbReference type="NCBI Taxonomy" id="2231787"/>
    <lineage>
        <taxon>Bacteria</taxon>
        <taxon>Bacillati</taxon>
        <taxon>Actinomycetota</taxon>
        <taxon>Actinomycetes</taxon>
        <taxon>Streptosporangiales</taxon>
        <taxon>Thermomonosporaceae</taxon>
        <taxon>Actinomadura</taxon>
    </lineage>
</organism>
<keyword evidence="1" id="KW-0456">Lyase</keyword>
<evidence type="ECO:0000256" key="2">
    <source>
        <dbReference type="SAM" id="MobiDB-lite"/>
    </source>
</evidence>
<feature type="region of interest" description="Disordered" evidence="2">
    <location>
        <begin position="79"/>
        <end position="104"/>
    </location>
</feature>
<name>A0A365H9P9_9ACTN</name>
<accession>A0A365H9P9</accession>
<dbReference type="Pfam" id="PF00215">
    <property type="entry name" value="OMPdecase"/>
    <property type="match status" value="1"/>
</dbReference>
<dbReference type="Gene3D" id="3.20.20.70">
    <property type="entry name" value="Aldolase class I"/>
    <property type="match status" value="1"/>
</dbReference>
<dbReference type="Gene3D" id="1.10.260.40">
    <property type="entry name" value="lambda repressor-like DNA-binding domains"/>
    <property type="match status" value="1"/>
</dbReference>
<dbReference type="SUPFAM" id="SSF47413">
    <property type="entry name" value="lambda repressor-like DNA-binding domains"/>
    <property type="match status" value="1"/>
</dbReference>